<gene>
    <name evidence="2" type="ORF">PV04_09979</name>
</gene>
<keyword evidence="3" id="KW-1185">Reference proteome</keyword>
<dbReference type="EMBL" id="KN846962">
    <property type="protein sequence ID" value="KIW63103.1"/>
    <property type="molecule type" value="Genomic_DNA"/>
</dbReference>
<feature type="region of interest" description="Disordered" evidence="1">
    <location>
        <begin position="103"/>
        <end position="135"/>
    </location>
</feature>
<feature type="compositionally biased region" description="Basic and acidic residues" evidence="1">
    <location>
        <begin position="111"/>
        <end position="128"/>
    </location>
</feature>
<feature type="region of interest" description="Disordered" evidence="1">
    <location>
        <begin position="1"/>
        <end position="49"/>
    </location>
</feature>
<evidence type="ECO:0000313" key="2">
    <source>
        <dbReference type="EMBL" id="KIW63103.1"/>
    </source>
</evidence>
<proteinExistence type="predicted"/>
<reference evidence="2 3" key="1">
    <citation type="submission" date="2015-01" db="EMBL/GenBank/DDBJ databases">
        <title>The Genome Sequence of Capronia semiimmersa CBS27337.</title>
        <authorList>
            <consortium name="The Broad Institute Genomics Platform"/>
            <person name="Cuomo C."/>
            <person name="de Hoog S."/>
            <person name="Gorbushina A."/>
            <person name="Stielow B."/>
            <person name="Teixiera M."/>
            <person name="Abouelleil A."/>
            <person name="Chapman S.B."/>
            <person name="Priest M."/>
            <person name="Young S.K."/>
            <person name="Wortman J."/>
            <person name="Nusbaum C."/>
            <person name="Birren B."/>
        </authorList>
    </citation>
    <scope>NUCLEOTIDE SEQUENCE [LARGE SCALE GENOMIC DNA]</scope>
    <source>
        <strain evidence="2 3">CBS 27337</strain>
    </source>
</reference>
<name>A0A0D2F5E4_9EURO</name>
<dbReference type="STRING" id="5601.A0A0D2F5E4"/>
<accession>A0A0D2F5E4</accession>
<dbReference type="AlphaFoldDB" id="A0A0D2F5E4"/>
<dbReference type="Proteomes" id="UP000054266">
    <property type="component" value="Unassembled WGS sequence"/>
</dbReference>
<dbReference type="HOGENOM" id="CLU_152677_0_0_1"/>
<organism evidence="2 3">
    <name type="scientific">Phialophora macrospora</name>
    <dbReference type="NCBI Taxonomy" id="1851006"/>
    <lineage>
        <taxon>Eukaryota</taxon>
        <taxon>Fungi</taxon>
        <taxon>Dikarya</taxon>
        <taxon>Ascomycota</taxon>
        <taxon>Pezizomycotina</taxon>
        <taxon>Eurotiomycetes</taxon>
        <taxon>Chaetothyriomycetidae</taxon>
        <taxon>Chaetothyriales</taxon>
        <taxon>Herpotrichiellaceae</taxon>
        <taxon>Phialophora</taxon>
    </lineage>
</organism>
<feature type="compositionally biased region" description="Basic and acidic residues" evidence="1">
    <location>
        <begin position="1"/>
        <end position="12"/>
    </location>
</feature>
<sequence length="135" mass="14027">MTDENKENRISMDDNTENIPPEAAKEKQDAQGEAGSWYTKPGEKGDAFGEKIQGALSPVGNKVGPVLEKGAGPIGALVDPLAGGIFKGGKAWGEQLGVGYGNAEGGPAKAQEAEYQRMKEDLGGKEQTGDNPLGL</sequence>
<protein>
    <submittedName>
        <fullName evidence="2">Uncharacterized protein</fullName>
    </submittedName>
</protein>
<evidence type="ECO:0000313" key="3">
    <source>
        <dbReference type="Proteomes" id="UP000054266"/>
    </source>
</evidence>
<evidence type="ECO:0000256" key="1">
    <source>
        <dbReference type="SAM" id="MobiDB-lite"/>
    </source>
</evidence>